<feature type="region of interest" description="Disordered" evidence="9">
    <location>
        <begin position="364"/>
        <end position="432"/>
    </location>
</feature>
<feature type="compositionally biased region" description="Low complexity" evidence="9">
    <location>
        <begin position="166"/>
        <end position="179"/>
    </location>
</feature>
<keyword evidence="6" id="KW-0819">tRNA processing</keyword>
<accession>A0A0D2HTW8</accession>
<evidence type="ECO:0000259" key="10">
    <source>
        <dbReference type="Pfam" id="PF02676"/>
    </source>
</evidence>
<dbReference type="EC" id="2.1.1.282" evidence="2"/>
<dbReference type="GO" id="GO:0032259">
    <property type="term" value="P:methylation"/>
    <property type="evidence" value="ECO:0007669"/>
    <property type="project" value="UniProtKB-KW"/>
</dbReference>
<dbReference type="Pfam" id="PF02676">
    <property type="entry name" value="TYW3"/>
    <property type="match status" value="1"/>
</dbReference>
<evidence type="ECO:0000256" key="6">
    <source>
        <dbReference type="ARBA" id="ARBA00022694"/>
    </source>
</evidence>
<gene>
    <name evidence="11" type="ORF">Z519_02264</name>
</gene>
<feature type="compositionally biased region" description="Basic and acidic residues" evidence="9">
    <location>
        <begin position="405"/>
        <end position="422"/>
    </location>
</feature>
<evidence type="ECO:0000313" key="11">
    <source>
        <dbReference type="EMBL" id="KIW96873.1"/>
    </source>
</evidence>
<sequence length="432" mass="47114">MSYGAAANPSSVPASFVAKKSQILSHLDQPEGTYTDNSPKGTVDAQIRDLIDEINRYDGLVTTSSCAGRVAVFVEGPGGRRSGRGGANRRRDVGEDVGEKWEMRDSEREGRGERQVSSAEAGVKGKQAETTSTPTSTSPGGKGGGRWLYVSHDPLPVPIPPDGVNSTSATGATTGFSAAHDSDDQDSSSYFSRLFQLANPSSSASSPSLSPSFTFFSSARQPPRLIHLSFSPLILHILCATLRHARPLLTAAVNAGFRESGVQSLRGVLEESSEQDHQHGVMVAVRTAGLVFETVVGVALPPPGCHAGGEEKSMVTEEGETDRDVIQRVVSEEYLGLCARVVNERFQWNLERRERFRRELKSAMERDGLGSGPETLHPGWEDKEERRRRKREEGLQRQRVMMNKENTERDNTARQGNNHDELDQGLSTLEID</sequence>
<dbReference type="InterPro" id="IPR036602">
    <property type="entry name" value="tRNA_yW-synthesising-like_sf"/>
</dbReference>
<dbReference type="VEuPathDB" id="FungiDB:Z519_02264"/>
<evidence type="ECO:0000256" key="8">
    <source>
        <dbReference type="ARBA" id="ARBA00049202"/>
    </source>
</evidence>
<evidence type="ECO:0000256" key="4">
    <source>
        <dbReference type="ARBA" id="ARBA00022679"/>
    </source>
</evidence>
<comment type="catalytic activity">
    <reaction evidence="8">
        <text>4-demethyl-7-[(3S)-3-amino-3-carboxypropyl]wyosine(37) in tRNA(Phe) + S-adenosyl-L-methionine = 7-[(3S)-3-amino-3-carboxypropyl]wyosine(37) in tRNA(Phe) + S-adenosyl-L-homocysteine + H(+)</text>
        <dbReference type="Rhea" id="RHEA:36635"/>
        <dbReference type="Rhea" id="RHEA-COMP:10378"/>
        <dbReference type="Rhea" id="RHEA-COMP:10379"/>
        <dbReference type="ChEBI" id="CHEBI:15378"/>
        <dbReference type="ChEBI" id="CHEBI:57856"/>
        <dbReference type="ChEBI" id="CHEBI:59789"/>
        <dbReference type="ChEBI" id="CHEBI:73543"/>
        <dbReference type="ChEBI" id="CHEBI:73550"/>
        <dbReference type="EC" id="2.1.1.282"/>
    </reaction>
</comment>
<feature type="domain" description="tRNA wybutosine-synthesizing protein" evidence="10">
    <location>
        <begin position="19"/>
        <end position="361"/>
    </location>
</feature>
<dbReference type="RefSeq" id="XP_016623542.1">
    <property type="nucleotide sequence ID" value="XM_016760021.1"/>
</dbReference>
<evidence type="ECO:0000256" key="5">
    <source>
        <dbReference type="ARBA" id="ARBA00022691"/>
    </source>
</evidence>
<protein>
    <recommendedName>
        <fullName evidence="2">tRNA(Phe) 7-[(3-amino-3-carboxypropyl)-4-demethylwyosine(37)-N(4)]-methyltransferase</fullName>
        <ecNumber evidence="2">2.1.1.282</ecNumber>
    </recommendedName>
    <alternativeName>
        <fullName evidence="7">tRNA(Phe) 7-((3-amino-3-carboxypropyl)-4-demethylwyosine(37)-N(4))-methyltransferase</fullName>
    </alternativeName>
</protein>
<dbReference type="OrthoDB" id="263283at2759"/>
<keyword evidence="3" id="KW-0489">Methyltransferase</keyword>
<feature type="compositionally biased region" description="Basic and acidic residues" evidence="9">
    <location>
        <begin position="379"/>
        <end position="396"/>
    </location>
</feature>
<evidence type="ECO:0000256" key="7">
    <source>
        <dbReference type="ARBA" id="ARBA00030554"/>
    </source>
</evidence>
<dbReference type="GO" id="GO:0008033">
    <property type="term" value="P:tRNA processing"/>
    <property type="evidence" value="ECO:0007669"/>
    <property type="project" value="UniProtKB-KW"/>
</dbReference>
<dbReference type="EMBL" id="KN846982">
    <property type="protein sequence ID" value="KIW96873.1"/>
    <property type="molecule type" value="Genomic_DNA"/>
</dbReference>
<feature type="compositionally biased region" description="Gly residues" evidence="9">
    <location>
        <begin position="76"/>
        <end position="86"/>
    </location>
</feature>
<dbReference type="AlphaFoldDB" id="A0A0D2HTW8"/>
<dbReference type="Proteomes" id="UP000053789">
    <property type="component" value="Unassembled WGS sequence"/>
</dbReference>
<evidence type="ECO:0000256" key="1">
    <source>
        <dbReference type="ARBA" id="ARBA00008569"/>
    </source>
</evidence>
<dbReference type="InterPro" id="IPR003827">
    <property type="entry name" value="tRNA_yW-synthesising"/>
</dbReference>
<evidence type="ECO:0000256" key="9">
    <source>
        <dbReference type="SAM" id="MobiDB-lite"/>
    </source>
</evidence>
<name>A0A0D2HTW8_CLAB1</name>
<dbReference type="SUPFAM" id="SSF111278">
    <property type="entry name" value="SSo0622-like"/>
    <property type="match status" value="1"/>
</dbReference>
<comment type="similarity">
    <text evidence="1">Belongs to the TYW3 family.</text>
</comment>
<evidence type="ECO:0000256" key="3">
    <source>
        <dbReference type="ARBA" id="ARBA00022603"/>
    </source>
</evidence>
<dbReference type="HOGENOM" id="CLU_047426_0_1_1"/>
<dbReference type="PANTHER" id="PTHR48418:SF1">
    <property type="entry name" value="TRNA WYBUTOSINE-SYNTHESIZING PROTEIN 3"/>
    <property type="match status" value="1"/>
</dbReference>
<organism evidence="11 12">
    <name type="scientific">Cladophialophora bantiana (strain ATCC 10958 / CBS 173.52 / CDC B-1940 / NIH 8579)</name>
    <name type="common">Xylohypha bantiana</name>
    <dbReference type="NCBI Taxonomy" id="1442370"/>
    <lineage>
        <taxon>Eukaryota</taxon>
        <taxon>Fungi</taxon>
        <taxon>Dikarya</taxon>
        <taxon>Ascomycota</taxon>
        <taxon>Pezizomycotina</taxon>
        <taxon>Eurotiomycetes</taxon>
        <taxon>Chaetothyriomycetidae</taxon>
        <taxon>Chaetothyriales</taxon>
        <taxon>Herpotrichiellaceae</taxon>
        <taxon>Cladophialophora</taxon>
    </lineage>
</organism>
<dbReference type="PANTHER" id="PTHR48418">
    <property type="entry name" value="TRNA WYBUTOSINE-SYNTHESIZING PROTEIN 3"/>
    <property type="match status" value="1"/>
</dbReference>
<keyword evidence="4" id="KW-0808">Transferase</keyword>
<keyword evidence="12" id="KW-1185">Reference proteome</keyword>
<feature type="compositionally biased region" description="Basic and acidic residues" evidence="9">
    <location>
        <begin position="89"/>
        <end position="114"/>
    </location>
</feature>
<keyword evidence="5" id="KW-0949">S-adenosyl-L-methionine</keyword>
<feature type="region of interest" description="Disordered" evidence="9">
    <location>
        <begin position="75"/>
        <end position="183"/>
    </location>
</feature>
<dbReference type="GeneID" id="27695192"/>
<dbReference type="GO" id="GO:0008168">
    <property type="term" value="F:methyltransferase activity"/>
    <property type="evidence" value="ECO:0007669"/>
    <property type="project" value="UniProtKB-KW"/>
</dbReference>
<reference evidence="11" key="1">
    <citation type="submission" date="2015-01" db="EMBL/GenBank/DDBJ databases">
        <title>The Genome Sequence of Cladophialophora bantiana CBS 173.52.</title>
        <authorList>
            <consortium name="The Broad Institute Genomics Platform"/>
            <person name="Cuomo C."/>
            <person name="de Hoog S."/>
            <person name="Gorbushina A."/>
            <person name="Stielow B."/>
            <person name="Teixiera M."/>
            <person name="Abouelleil A."/>
            <person name="Chapman S.B."/>
            <person name="Priest M."/>
            <person name="Young S.K."/>
            <person name="Wortman J."/>
            <person name="Nusbaum C."/>
            <person name="Birren B."/>
        </authorList>
    </citation>
    <scope>NUCLEOTIDE SEQUENCE [LARGE SCALE GENOMIC DNA]</scope>
    <source>
        <strain evidence="11">CBS 173.52</strain>
    </source>
</reference>
<evidence type="ECO:0000256" key="2">
    <source>
        <dbReference type="ARBA" id="ARBA00012750"/>
    </source>
</evidence>
<feature type="compositionally biased region" description="Low complexity" evidence="9">
    <location>
        <begin position="130"/>
        <end position="139"/>
    </location>
</feature>
<evidence type="ECO:0000313" key="12">
    <source>
        <dbReference type="Proteomes" id="UP000053789"/>
    </source>
</evidence>
<proteinExistence type="inferred from homology"/>
<dbReference type="Gene3D" id="3.30.1960.10">
    <property type="entry name" value="tRNA wybutosine-synthesizing-like"/>
    <property type="match status" value="1"/>
</dbReference>